<name>A0AAC8VV80_9PROT</name>
<dbReference type="Gene3D" id="3.40.50.2300">
    <property type="match status" value="1"/>
</dbReference>
<evidence type="ECO:0008006" key="3">
    <source>
        <dbReference type="Google" id="ProtNLM"/>
    </source>
</evidence>
<dbReference type="RefSeq" id="WP_045581697.1">
    <property type="nucleotide sequence ID" value="NZ_CP012401.1"/>
</dbReference>
<protein>
    <recommendedName>
        <fullName evidence="3">Response regulatory domain-containing protein</fullName>
    </recommendedName>
</protein>
<evidence type="ECO:0000313" key="1">
    <source>
        <dbReference type="EMBL" id="ALG69932.1"/>
    </source>
</evidence>
<reference evidence="2" key="1">
    <citation type="submission" date="2015-08" db="EMBL/GenBank/DDBJ databases">
        <title>Complete Genome Sequence of Azospirillum thiophilum BV-S.</title>
        <authorList>
            <person name="Fomenkov A."/>
            <person name="Vincze T."/>
            <person name="Grabovich M."/>
            <person name="Dubinina G."/>
            <person name="Orlova M."/>
            <person name="Belousova E."/>
            <person name="Roberts R.J."/>
        </authorList>
    </citation>
    <scope>NUCLEOTIDE SEQUENCE [LARGE SCALE GENOMIC DNA]</scope>
    <source>
        <strain evidence="2">BV-S</strain>
    </source>
</reference>
<dbReference type="SUPFAM" id="SSF52172">
    <property type="entry name" value="CheY-like"/>
    <property type="match status" value="1"/>
</dbReference>
<dbReference type="Proteomes" id="UP000069935">
    <property type="component" value="Chromosome 1"/>
</dbReference>
<sequence>MPAITGNTVVVLEQNAILRLGVEALLESWGCRVIAGDCVDDIIAIMRDKGLRPTLLLLPPTDGLDTGDRLGDRFEAEMGHPLPWIGITADPNLLQHWKAGASGGILLEMPCSPDMLRTAMLEALRKTP</sequence>
<reference evidence="1 2" key="2">
    <citation type="journal article" date="2016" name="Genome Announc.">
        <title>Complete Genome Sequence of a Strain of Azospirillum thiophilum Isolated from a Sulfide Spring.</title>
        <authorList>
            <person name="Fomenkov A."/>
            <person name="Vincze T."/>
            <person name="Grabovich M."/>
            <person name="Anton B.P."/>
            <person name="Dubinina G."/>
            <person name="Orlova M."/>
            <person name="Belousova E."/>
            <person name="Roberts R.J."/>
        </authorList>
    </citation>
    <scope>NUCLEOTIDE SEQUENCE [LARGE SCALE GENOMIC DNA]</scope>
    <source>
        <strain evidence="1 2">BV-S</strain>
    </source>
</reference>
<evidence type="ECO:0000313" key="2">
    <source>
        <dbReference type="Proteomes" id="UP000069935"/>
    </source>
</evidence>
<dbReference type="EMBL" id="CP012401">
    <property type="protein sequence ID" value="ALG69932.1"/>
    <property type="molecule type" value="Genomic_DNA"/>
</dbReference>
<keyword evidence="2" id="KW-1185">Reference proteome</keyword>
<organism evidence="1 2">
    <name type="scientific">Azospirillum thiophilum</name>
    <dbReference type="NCBI Taxonomy" id="528244"/>
    <lineage>
        <taxon>Bacteria</taxon>
        <taxon>Pseudomonadati</taxon>
        <taxon>Pseudomonadota</taxon>
        <taxon>Alphaproteobacteria</taxon>
        <taxon>Rhodospirillales</taxon>
        <taxon>Azospirillaceae</taxon>
        <taxon>Azospirillum</taxon>
    </lineage>
</organism>
<proteinExistence type="predicted"/>
<dbReference type="AlphaFoldDB" id="A0AAC8VV80"/>
<dbReference type="InterPro" id="IPR011006">
    <property type="entry name" value="CheY-like_superfamily"/>
</dbReference>
<dbReference type="KEGG" id="ati:AL072_02225"/>
<accession>A0AAC8VV80</accession>
<gene>
    <name evidence="1" type="ORF">AL072_02225</name>
</gene>